<dbReference type="Gene3D" id="3.40.50.10860">
    <property type="entry name" value="Leucine Dehydrogenase, chain A, domain 1"/>
    <property type="match status" value="1"/>
</dbReference>
<dbReference type="AlphaFoldDB" id="A0A1M4ZTG8"/>
<evidence type="ECO:0000256" key="1">
    <source>
        <dbReference type="ARBA" id="ARBA00004871"/>
    </source>
</evidence>
<evidence type="ECO:0000256" key="4">
    <source>
        <dbReference type="ARBA" id="ARBA00049442"/>
    </source>
</evidence>
<dbReference type="GO" id="GO:0009073">
    <property type="term" value="P:aromatic amino acid family biosynthetic process"/>
    <property type="evidence" value="ECO:0007669"/>
    <property type="project" value="UniProtKB-KW"/>
</dbReference>
<comment type="catalytic activity">
    <reaction evidence="4">
        <text>shikimate + NADP(+) = 3-dehydroshikimate + NADPH + H(+)</text>
        <dbReference type="Rhea" id="RHEA:17737"/>
        <dbReference type="ChEBI" id="CHEBI:15378"/>
        <dbReference type="ChEBI" id="CHEBI:16630"/>
        <dbReference type="ChEBI" id="CHEBI:36208"/>
        <dbReference type="ChEBI" id="CHEBI:57783"/>
        <dbReference type="ChEBI" id="CHEBI:58349"/>
        <dbReference type="EC" id="1.1.1.25"/>
    </reaction>
</comment>
<evidence type="ECO:0000259" key="5">
    <source>
        <dbReference type="Pfam" id="PF01488"/>
    </source>
</evidence>
<evidence type="ECO:0000256" key="3">
    <source>
        <dbReference type="ARBA" id="ARBA00023141"/>
    </source>
</evidence>
<dbReference type="GO" id="GO:0019632">
    <property type="term" value="P:shikimate metabolic process"/>
    <property type="evidence" value="ECO:0007669"/>
    <property type="project" value="TreeGrafter"/>
</dbReference>
<reference evidence="7" key="1">
    <citation type="submission" date="2016-11" db="EMBL/GenBank/DDBJ databases">
        <authorList>
            <person name="Varghese N."/>
            <person name="Submissions S."/>
        </authorList>
    </citation>
    <scope>NUCLEOTIDE SEQUENCE [LARGE SCALE GENOMIC DNA]</scope>
    <source>
        <strain evidence="7">DSM 16785</strain>
    </source>
</reference>
<dbReference type="GO" id="GO:0050661">
    <property type="term" value="F:NADP binding"/>
    <property type="evidence" value="ECO:0007669"/>
    <property type="project" value="TreeGrafter"/>
</dbReference>
<sequence>MEINEILNNYYGLNITIPFKEKIFKYISPVDDAIFLNAVNTIFKDIGYNTDWIGFYNSIKKEKLNGKIIILGAGGASKAIIYGLYKLGVDKITLINRTYEKAMYLKKQFFKKIDINVKYFEKLNDEVEEASVFINTTSLGMFGESIPIDLTKKLELIYDVIYFYTPLQREAQNMGIKVLNGEKMWYFQSIENLKIWNIYDSNKFDEIFNSLKL</sequence>
<comment type="caution">
    <text evidence="7">The sequence shown here is derived from an EMBL/GenBank/DDBJ whole genome shotgun (WGS) entry which is preliminary data.</text>
</comment>
<evidence type="ECO:0000313" key="7">
    <source>
        <dbReference type="EMBL" id="SHF21343.1"/>
    </source>
</evidence>
<dbReference type="STRING" id="1122195.SAMN02745164_02017"/>
<dbReference type="InterPro" id="IPR013708">
    <property type="entry name" value="Shikimate_DH-bd_N"/>
</dbReference>
<dbReference type="Pfam" id="PF01488">
    <property type="entry name" value="Shikimate_DH"/>
    <property type="match status" value="1"/>
</dbReference>
<gene>
    <name evidence="7" type="ORF">SAMN02745164_02017</name>
</gene>
<proteinExistence type="predicted"/>
<name>A0A1M4ZTG8_MARH1</name>
<evidence type="ECO:0000256" key="2">
    <source>
        <dbReference type="ARBA" id="ARBA00012962"/>
    </source>
</evidence>
<dbReference type="PANTHER" id="PTHR21089:SF1">
    <property type="entry name" value="BIFUNCTIONAL 3-DEHYDROQUINATE DEHYDRATASE_SHIKIMATE DEHYDROGENASE, CHLOROPLASTIC"/>
    <property type="match status" value="1"/>
</dbReference>
<feature type="domain" description="Quinate/shikimate 5-dehydrogenase/glutamyl-tRNA reductase" evidence="5">
    <location>
        <begin position="65"/>
        <end position="138"/>
    </location>
</feature>
<dbReference type="GO" id="GO:0005829">
    <property type="term" value="C:cytosol"/>
    <property type="evidence" value="ECO:0007669"/>
    <property type="project" value="TreeGrafter"/>
</dbReference>
<dbReference type="EC" id="1.1.1.25" evidence="2"/>
<dbReference type="EMBL" id="FQUI01000047">
    <property type="protein sequence ID" value="SHF21343.1"/>
    <property type="molecule type" value="Genomic_DNA"/>
</dbReference>
<feature type="domain" description="Shikimate dehydrogenase substrate binding N-terminal" evidence="6">
    <location>
        <begin position="8"/>
        <end position="42"/>
    </location>
</feature>
<dbReference type="GO" id="GO:0004764">
    <property type="term" value="F:shikimate 3-dehydrogenase (NADP+) activity"/>
    <property type="evidence" value="ECO:0007669"/>
    <property type="project" value="UniProtKB-EC"/>
</dbReference>
<dbReference type="SUPFAM" id="SSF53223">
    <property type="entry name" value="Aminoacid dehydrogenase-like, N-terminal domain"/>
    <property type="match status" value="1"/>
</dbReference>
<organism evidence="7 8">
    <name type="scientific">Marinitoga hydrogenitolerans (strain DSM 16785 / JCM 12826 / AT1271)</name>
    <dbReference type="NCBI Taxonomy" id="1122195"/>
    <lineage>
        <taxon>Bacteria</taxon>
        <taxon>Thermotogati</taxon>
        <taxon>Thermotogota</taxon>
        <taxon>Thermotogae</taxon>
        <taxon>Petrotogales</taxon>
        <taxon>Petrotogaceae</taxon>
        <taxon>Marinitoga</taxon>
    </lineage>
</organism>
<accession>A0A1M4ZTG8</accession>
<keyword evidence="3" id="KW-0057">Aromatic amino acid biosynthesis</keyword>
<protein>
    <recommendedName>
        <fullName evidence="2">shikimate dehydrogenase (NADP(+))</fullName>
        <ecNumber evidence="2">1.1.1.25</ecNumber>
    </recommendedName>
</protein>
<comment type="pathway">
    <text evidence="1">Metabolic intermediate biosynthesis; chorismate biosynthesis; chorismate from D-erythrose 4-phosphate and phosphoenolpyruvate: step 4/7.</text>
</comment>
<dbReference type="InterPro" id="IPR046346">
    <property type="entry name" value="Aminoacid_DH-like_N_sf"/>
</dbReference>
<dbReference type="GO" id="GO:0009423">
    <property type="term" value="P:chorismate biosynthetic process"/>
    <property type="evidence" value="ECO:0007669"/>
    <property type="project" value="UniProtKB-UniPathway"/>
</dbReference>
<dbReference type="Gene3D" id="3.40.50.720">
    <property type="entry name" value="NAD(P)-binding Rossmann-like Domain"/>
    <property type="match status" value="1"/>
</dbReference>
<dbReference type="SUPFAM" id="SSF51735">
    <property type="entry name" value="NAD(P)-binding Rossmann-fold domains"/>
    <property type="match status" value="1"/>
</dbReference>
<evidence type="ECO:0000259" key="6">
    <source>
        <dbReference type="Pfam" id="PF08501"/>
    </source>
</evidence>
<keyword evidence="3" id="KW-0028">Amino-acid biosynthesis</keyword>
<dbReference type="PANTHER" id="PTHR21089">
    <property type="entry name" value="SHIKIMATE DEHYDROGENASE"/>
    <property type="match status" value="1"/>
</dbReference>
<dbReference type="InterPro" id="IPR022893">
    <property type="entry name" value="Shikimate_DH_fam"/>
</dbReference>
<dbReference type="InterPro" id="IPR006151">
    <property type="entry name" value="Shikm_DH/Glu-tRNA_Rdtase"/>
</dbReference>
<evidence type="ECO:0000313" key="8">
    <source>
        <dbReference type="Proteomes" id="UP000184334"/>
    </source>
</evidence>
<dbReference type="UniPathway" id="UPA00053">
    <property type="reaction ID" value="UER00087"/>
</dbReference>
<dbReference type="Pfam" id="PF08501">
    <property type="entry name" value="Shikimate_dh_N"/>
    <property type="match status" value="1"/>
</dbReference>
<dbReference type="CDD" id="cd01065">
    <property type="entry name" value="NAD_bind_Shikimate_DH"/>
    <property type="match status" value="1"/>
</dbReference>
<keyword evidence="8" id="KW-1185">Reference proteome</keyword>
<dbReference type="Proteomes" id="UP000184334">
    <property type="component" value="Unassembled WGS sequence"/>
</dbReference>
<dbReference type="InterPro" id="IPR036291">
    <property type="entry name" value="NAD(P)-bd_dom_sf"/>
</dbReference>